<name>A0ABR3QHB1_9PLEO</name>
<keyword evidence="3" id="KW-1185">Reference proteome</keyword>
<gene>
    <name evidence="2" type="ORF">SLS60_011925</name>
</gene>
<evidence type="ECO:0000313" key="3">
    <source>
        <dbReference type="Proteomes" id="UP001521785"/>
    </source>
</evidence>
<evidence type="ECO:0000256" key="1">
    <source>
        <dbReference type="SAM" id="MobiDB-lite"/>
    </source>
</evidence>
<sequence length="82" mass="9404">MNDWSEHADEDSTMRNRRNSDIKSEYDPNDVLTDESEFIEDSKDIEDLAVSDGSFDADDSESEKTLEFQLDNFVTSAGPYDR</sequence>
<proteinExistence type="predicted"/>
<dbReference type="EMBL" id="JAKJXO020000025">
    <property type="protein sequence ID" value="KAL1591533.1"/>
    <property type="molecule type" value="Genomic_DNA"/>
</dbReference>
<evidence type="ECO:0000313" key="2">
    <source>
        <dbReference type="EMBL" id="KAL1591533.1"/>
    </source>
</evidence>
<feature type="region of interest" description="Disordered" evidence="1">
    <location>
        <begin position="1"/>
        <end position="40"/>
    </location>
</feature>
<feature type="compositionally biased region" description="Basic and acidic residues" evidence="1">
    <location>
        <begin position="1"/>
        <end position="26"/>
    </location>
</feature>
<organism evidence="2 3">
    <name type="scientific">Paraconiothyrium brasiliense</name>
    <dbReference type="NCBI Taxonomy" id="300254"/>
    <lineage>
        <taxon>Eukaryota</taxon>
        <taxon>Fungi</taxon>
        <taxon>Dikarya</taxon>
        <taxon>Ascomycota</taxon>
        <taxon>Pezizomycotina</taxon>
        <taxon>Dothideomycetes</taxon>
        <taxon>Pleosporomycetidae</taxon>
        <taxon>Pleosporales</taxon>
        <taxon>Massarineae</taxon>
        <taxon>Didymosphaeriaceae</taxon>
        <taxon>Paraconiothyrium</taxon>
    </lineage>
</organism>
<accession>A0ABR3QHB1</accession>
<dbReference type="Proteomes" id="UP001521785">
    <property type="component" value="Unassembled WGS sequence"/>
</dbReference>
<comment type="caution">
    <text evidence="2">The sequence shown here is derived from an EMBL/GenBank/DDBJ whole genome shotgun (WGS) entry which is preliminary data.</text>
</comment>
<reference evidence="2 3" key="1">
    <citation type="submission" date="2024-02" db="EMBL/GenBank/DDBJ databases">
        <title>De novo assembly and annotation of 12 fungi associated with fruit tree decline syndrome in Ontario, Canada.</title>
        <authorList>
            <person name="Sulman M."/>
            <person name="Ellouze W."/>
            <person name="Ilyukhin E."/>
        </authorList>
    </citation>
    <scope>NUCLEOTIDE SEQUENCE [LARGE SCALE GENOMIC DNA]</scope>
    <source>
        <strain evidence="2 3">M42-189</strain>
    </source>
</reference>
<protein>
    <submittedName>
        <fullName evidence="2">Uncharacterized protein</fullName>
    </submittedName>
</protein>